<feature type="repeat" description="TPR" evidence="3">
    <location>
        <begin position="83"/>
        <end position="116"/>
    </location>
</feature>
<dbReference type="GeneID" id="37046797"/>
<evidence type="ECO:0000313" key="5">
    <source>
        <dbReference type="EMBL" id="PWN92185.1"/>
    </source>
</evidence>
<reference evidence="5 6" key="1">
    <citation type="journal article" date="2018" name="Mol. Biol. Evol.">
        <title>Broad Genomic Sampling Reveals a Smut Pathogenic Ancestry of the Fungal Clade Ustilaginomycotina.</title>
        <authorList>
            <person name="Kijpornyongpan T."/>
            <person name="Mondo S.J."/>
            <person name="Barry K."/>
            <person name="Sandor L."/>
            <person name="Lee J."/>
            <person name="Lipzen A."/>
            <person name="Pangilinan J."/>
            <person name="LaButti K."/>
            <person name="Hainaut M."/>
            <person name="Henrissat B."/>
            <person name="Grigoriev I.V."/>
            <person name="Spatafora J.W."/>
            <person name="Aime M.C."/>
        </authorList>
    </citation>
    <scope>NUCLEOTIDE SEQUENCE [LARGE SCALE GENOMIC DNA]</scope>
    <source>
        <strain evidence="5 6">MCA 4198</strain>
    </source>
</reference>
<dbReference type="SMART" id="SM00028">
    <property type="entry name" value="TPR"/>
    <property type="match status" value="2"/>
</dbReference>
<dbReference type="Gene3D" id="1.25.40.10">
    <property type="entry name" value="Tetratricopeptide repeat domain"/>
    <property type="match status" value="1"/>
</dbReference>
<dbReference type="AlphaFoldDB" id="A0A316YWL5"/>
<dbReference type="InterPro" id="IPR039663">
    <property type="entry name" value="AIP/AIPL1/TTC9"/>
</dbReference>
<dbReference type="PANTHER" id="PTHR11242">
    <property type="entry name" value="ARYL HYDROCARBON RECEPTOR INTERACTING PROTEIN RELATED"/>
    <property type="match status" value="1"/>
</dbReference>
<gene>
    <name evidence="5" type="ORF">FA10DRAFT_300706</name>
</gene>
<feature type="region of interest" description="Disordered" evidence="4">
    <location>
        <begin position="160"/>
        <end position="208"/>
    </location>
</feature>
<dbReference type="OrthoDB" id="433738at2759"/>
<dbReference type="PROSITE" id="PS50005">
    <property type="entry name" value="TPR"/>
    <property type="match status" value="1"/>
</dbReference>
<sequence length="208" mass="23202">MSSSQAGSSKPSSVEANLKKALELKEEGNRLYAEAANDADALLAALRCWHTALLHCAGINSFASMYGAKSTPGQDKRAQDLTVALRLNLAACYIKEAKYDKAIYATTKVLETDDKNLKALYRRSLARLRTGDLQRAAQDLDLALEQSPRDPSIRRLAAELVEKEQDRIGRQGEEEARKADEEERKKRSEEEAKRHDSLREKEQSQPAS</sequence>
<dbReference type="PANTHER" id="PTHR11242:SF0">
    <property type="entry name" value="TPR_REGION DOMAIN-CONTAINING PROTEIN"/>
    <property type="match status" value="1"/>
</dbReference>
<proteinExistence type="predicted"/>
<dbReference type="InterPro" id="IPR011990">
    <property type="entry name" value="TPR-like_helical_dom_sf"/>
</dbReference>
<dbReference type="EMBL" id="KZ819635">
    <property type="protein sequence ID" value="PWN92185.1"/>
    <property type="molecule type" value="Genomic_DNA"/>
</dbReference>
<evidence type="ECO:0000256" key="1">
    <source>
        <dbReference type="ARBA" id="ARBA00022737"/>
    </source>
</evidence>
<dbReference type="RefSeq" id="XP_025379383.1">
    <property type="nucleotide sequence ID" value="XM_025524881.1"/>
</dbReference>
<dbReference type="InParanoid" id="A0A316YWL5"/>
<keyword evidence="1" id="KW-0677">Repeat</keyword>
<keyword evidence="6" id="KW-1185">Reference proteome</keyword>
<dbReference type="STRING" id="215250.A0A316YWL5"/>
<accession>A0A316YWL5</accession>
<dbReference type="Proteomes" id="UP000245768">
    <property type="component" value="Unassembled WGS sequence"/>
</dbReference>
<keyword evidence="2 3" id="KW-0802">TPR repeat</keyword>
<dbReference type="InterPro" id="IPR019734">
    <property type="entry name" value="TPR_rpt"/>
</dbReference>
<evidence type="ECO:0000256" key="2">
    <source>
        <dbReference type="ARBA" id="ARBA00022803"/>
    </source>
</evidence>
<dbReference type="SUPFAM" id="SSF48452">
    <property type="entry name" value="TPR-like"/>
    <property type="match status" value="1"/>
</dbReference>
<name>A0A316YWL5_9BASI</name>
<protein>
    <submittedName>
        <fullName evidence="5">Uncharacterized protein</fullName>
    </submittedName>
</protein>
<evidence type="ECO:0000313" key="6">
    <source>
        <dbReference type="Proteomes" id="UP000245768"/>
    </source>
</evidence>
<evidence type="ECO:0000256" key="4">
    <source>
        <dbReference type="SAM" id="MobiDB-lite"/>
    </source>
</evidence>
<organism evidence="5 6">
    <name type="scientific">Acaromyces ingoldii</name>
    <dbReference type="NCBI Taxonomy" id="215250"/>
    <lineage>
        <taxon>Eukaryota</taxon>
        <taxon>Fungi</taxon>
        <taxon>Dikarya</taxon>
        <taxon>Basidiomycota</taxon>
        <taxon>Ustilaginomycotina</taxon>
        <taxon>Exobasidiomycetes</taxon>
        <taxon>Exobasidiales</taxon>
        <taxon>Cryptobasidiaceae</taxon>
        <taxon>Acaromyces</taxon>
    </lineage>
</organism>
<evidence type="ECO:0000256" key="3">
    <source>
        <dbReference type="PROSITE-ProRule" id="PRU00339"/>
    </source>
</evidence>